<evidence type="ECO:0000256" key="8">
    <source>
        <dbReference type="ARBA" id="ARBA00022989"/>
    </source>
</evidence>
<keyword evidence="7" id="KW-0630">Potassium</keyword>
<feature type="transmembrane region" description="Helical" evidence="13">
    <location>
        <begin position="106"/>
        <end position="126"/>
    </location>
</feature>
<keyword evidence="11" id="KW-0407">Ion channel</keyword>
<dbReference type="GO" id="GO:0005267">
    <property type="term" value="F:potassium channel activity"/>
    <property type="evidence" value="ECO:0007669"/>
    <property type="project" value="UniProtKB-KW"/>
</dbReference>
<dbReference type="RefSeq" id="WP_330485726.1">
    <property type="nucleotide sequence ID" value="NZ_JAZBJZ010000123.1"/>
</dbReference>
<comment type="similarity">
    <text evidence="2">Belongs to the TMEM175 family.</text>
</comment>
<comment type="catalytic activity">
    <reaction evidence="12">
        <text>K(+)(in) = K(+)(out)</text>
        <dbReference type="Rhea" id="RHEA:29463"/>
        <dbReference type="ChEBI" id="CHEBI:29103"/>
    </reaction>
</comment>
<evidence type="ECO:0000256" key="11">
    <source>
        <dbReference type="ARBA" id="ARBA00023303"/>
    </source>
</evidence>
<sequence length="228" mass="25671">MRPFILRIMNSLGGSRNTVPYEYVDDDISNRRVEALIDGAFAIVLTLLALEIKSPHADSDLKLTEALIALSPKIFAYFLSFIILGLLWFGHQMMAHYVKRSDRNHILLNLLFLMFVALIPFSTALLGENLQYHSATIVYGVNLFITGLIQYLHWEYMSSQNRLIDPELDRRIVRSVQKTFLAIPLVCGLGIGVSFVSIPAGLLLYGLSTAFGASRMTAIFHRSHYPHA</sequence>
<evidence type="ECO:0000256" key="2">
    <source>
        <dbReference type="ARBA" id="ARBA00006920"/>
    </source>
</evidence>
<evidence type="ECO:0000256" key="1">
    <source>
        <dbReference type="ARBA" id="ARBA00004141"/>
    </source>
</evidence>
<keyword evidence="6" id="KW-0631">Potassium channel</keyword>
<keyword evidence="5 13" id="KW-0812">Transmembrane</keyword>
<comment type="subcellular location">
    <subcellularLocation>
        <location evidence="1">Membrane</location>
        <topology evidence="1">Multi-pass membrane protein</topology>
    </subcellularLocation>
</comment>
<dbReference type="PANTHER" id="PTHR31462">
    <property type="entry name" value="ENDOSOMAL/LYSOSOMAL POTASSIUM CHANNEL TMEM175"/>
    <property type="match status" value="1"/>
</dbReference>
<comment type="caution">
    <text evidence="14">The sequence shown here is derived from an EMBL/GenBank/DDBJ whole genome shotgun (WGS) entry which is preliminary data.</text>
</comment>
<evidence type="ECO:0000256" key="6">
    <source>
        <dbReference type="ARBA" id="ARBA00022826"/>
    </source>
</evidence>
<evidence type="ECO:0000256" key="4">
    <source>
        <dbReference type="ARBA" id="ARBA00022538"/>
    </source>
</evidence>
<evidence type="ECO:0000256" key="3">
    <source>
        <dbReference type="ARBA" id="ARBA00022448"/>
    </source>
</evidence>
<evidence type="ECO:0000313" key="15">
    <source>
        <dbReference type="Proteomes" id="UP001333818"/>
    </source>
</evidence>
<evidence type="ECO:0000313" key="14">
    <source>
        <dbReference type="EMBL" id="MEE3719289.1"/>
    </source>
</evidence>
<feature type="transmembrane region" description="Helical" evidence="13">
    <location>
        <begin position="180"/>
        <end position="207"/>
    </location>
</feature>
<accession>A0AAW9PV33</accession>
<organism evidence="14 15">
    <name type="scientific">Tumidithrix elongata BACA0141</name>
    <dbReference type="NCBI Taxonomy" id="2716417"/>
    <lineage>
        <taxon>Bacteria</taxon>
        <taxon>Bacillati</taxon>
        <taxon>Cyanobacteriota</taxon>
        <taxon>Cyanophyceae</taxon>
        <taxon>Pseudanabaenales</taxon>
        <taxon>Pseudanabaenaceae</taxon>
        <taxon>Tumidithrix</taxon>
        <taxon>Tumidithrix elongata</taxon>
    </lineage>
</organism>
<evidence type="ECO:0000256" key="7">
    <source>
        <dbReference type="ARBA" id="ARBA00022958"/>
    </source>
</evidence>
<gene>
    <name evidence="14" type="ORF">V2H45_21325</name>
</gene>
<evidence type="ECO:0000256" key="12">
    <source>
        <dbReference type="ARBA" id="ARBA00034430"/>
    </source>
</evidence>
<dbReference type="EMBL" id="JAZBJZ010000123">
    <property type="protein sequence ID" value="MEE3719289.1"/>
    <property type="molecule type" value="Genomic_DNA"/>
</dbReference>
<dbReference type="GO" id="GO:0016020">
    <property type="term" value="C:membrane"/>
    <property type="evidence" value="ECO:0007669"/>
    <property type="project" value="UniProtKB-SubCell"/>
</dbReference>
<keyword evidence="4" id="KW-0633">Potassium transport</keyword>
<name>A0AAW9PV33_9CYAN</name>
<feature type="transmembrane region" description="Helical" evidence="13">
    <location>
        <begin position="74"/>
        <end position="94"/>
    </location>
</feature>
<dbReference type="GO" id="GO:0015252">
    <property type="term" value="F:proton channel activity"/>
    <property type="evidence" value="ECO:0007669"/>
    <property type="project" value="InterPro"/>
</dbReference>
<keyword evidence="10 13" id="KW-0472">Membrane</keyword>
<feature type="transmembrane region" description="Helical" evidence="13">
    <location>
        <begin position="35"/>
        <end position="54"/>
    </location>
</feature>
<feature type="transmembrane region" description="Helical" evidence="13">
    <location>
        <begin position="132"/>
        <end position="152"/>
    </location>
</feature>
<protein>
    <submittedName>
        <fullName evidence="14">TMEM175 family protein</fullName>
    </submittedName>
</protein>
<reference evidence="14" key="1">
    <citation type="submission" date="2024-01" db="EMBL/GenBank/DDBJ databases">
        <title>Bank of Algae and Cyanobacteria of the Azores (BACA) strain genomes.</title>
        <authorList>
            <person name="Luz R."/>
            <person name="Cordeiro R."/>
            <person name="Fonseca A."/>
            <person name="Goncalves V."/>
        </authorList>
    </citation>
    <scope>NUCLEOTIDE SEQUENCE</scope>
    <source>
        <strain evidence="14">BACA0141</strain>
    </source>
</reference>
<evidence type="ECO:0000256" key="10">
    <source>
        <dbReference type="ARBA" id="ARBA00023136"/>
    </source>
</evidence>
<proteinExistence type="inferred from homology"/>
<keyword evidence="3" id="KW-0813">Transport</keyword>
<dbReference type="Proteomes" id="UP001333818">
    <property type="component" value="Unassembled WGS sequence"/>
</dbReference>
<keyword evidence="8 13" id="KW-1133">Transmembrane helix</keyword>
<evidence type="ECO:0000256" key="5">
    <source>
        <dbReference type="ARBA" id="ARBA00022692"/>
    </source>
</evidence>
<evidence type="ECO:0000256" key="9">
    <source>
        <dbReference type="ARBA" id="ARBA00023065"/>
    </source>
</evidence>
<dbReference type="AlphaFoldDB" id="A0AAW9PV33"/>
<dbReference type="Pfam" id="PF06736">
    <property type="entry name" value="TMEM175"/>
    <property type="match status" value="1"/>
</dbReference>
<keyword evidence="9" id="KW-0406">Ion transport</keyword>
<dbReference type="PANTHER" id="PTHR31462:SF5">
    <property type="entry name" value="ENDOSOMAL_LYSOSOMAL PROTON CHANNEL TMEM175"/>
    <property type="match status" value="1"/>
</dbReference>
<keyword evidence="15" id="KW-1185">Reference proteome</keyword>
<evidence type="ECO:0000256" key="13">
    <source>
        <dbReference type="SAM" id="Phobius"/>
    </source>
</evidence>
<dbReference type="InterPro" id="IPR010617">
    <property type="entry name" value="TMEM175-like"/>
</dbReference>